<dbReference type="RefSeq" id="WP_190183707.1">
    <property type="nucleotide sequence ID" value="NZ_BMVP01000003.1"/>
</dbReference>
<proteinExistence type="predicted"/>
<accession>A0ABQ3EQB2</accession>
<gene>
    <name evidence="2" type="ORF">GCM10010347_20130</name>
</gene>
<keyword evidence="3" id="KW-1185">Reference proteome</keyword>
<evidence type="ECO:0000313" key="3">
    <source>
        <dbReference type="Proteomes" id="UP000642673"/>
    </source>
</evidence>
<evidence type="ECO:0000313" key="2">
    <source>
        <dbReference type="EMBL" id="GHB50561.1"/>
    </source>
</evidence>
<reference evidence="3" key="1">
    <citation type="journal article" date="2019" name="Int. J. Syst. Evol. Microbiol.">
        <title>The Global Catalogue of Microorganisms (GCM) 10K type strain sequencing project: providing services to taxonomists for standard genome sequencing and annotation.</title>
        <authorList>
            <consortium name="The Broad Institute Genomics Platform"/>
            <consortium name="The Broad Institute Genome Sequencing Center for Infectious Disease"/>
            <person name="Wu L."/>
            <person name="Ma J."/>
        </authorList>
    </citation>
    <scope>NUCLEOTIDE SEQUENCE [LARGE SCALE GENOMIC DNA]</scope>
    <source>
        <strain evidence="3">JCM 4738</strain>
    </source>
</reference>
<name>A0ABQ3EQB2_9ACTN</name>
<sequence>MTESEKTTNNLSPSSSSPNGTKARSQATGATSEGAKAASDAAGGTTGAFTALPAPLAEKTAAAARALRGTVGRAGWIWTEVRARKATVAAAATAGAAAVTTAYTLGRRSGLRGRGPLTRLTGGRI</sequence>
<comment type="caution">
    <text evidence="2">The sequence shown here is derived from an EMBL/GenBank/DDBJ whole genome shotgun (WGS) entry which is preliminary data.</text>
</comment>
<dbReference type="EMBL" id="BMVP01000003">
    <property type="protein sequence ID" value="GHB50561.1"/>
    <property type="molecule type" value="Genomic_DNA"/>
</dbReference>
<dbReference type="Proteomes" id="UP000642673">
    <property type="component" value="Unassembled WGS sequence"/>
</dbReference>
<feature type="region of interest" description="Disordered" evidence="1">
    <location>
        <begin position="1"/>
        <end position="49"/>
    </location>
</feature>
<feature type="compositionally biased region" description="Polar residues" evidence="1">
    <location>
        <begin position="19"/>
        <end position="29"/>
    </location>
</feature>
<feature type="compositionally biased region" description="Low complexity" evidence="1">
    <location>
        <begin position="30"/>
        <end position="49"/>
    </location>
</feature>
<protein>
    <submittedName>
        <fullName evidence="2">Uncharacterized protein</fullName>
    </submittedName>
</protein>
<organism evidence="2 3">
    <name type="scientific">Streptomyces cirratus</name>
    <dbReference type="NCBI Taxonomy" id="68187"/>
    <lineage>
        <taxon>Bacteria</taxon>
        <taxon>Bacillati</taxon>
        <taxon>Actinomycetota</taxon>
        <taxon>Actinomycetes</taxon>
        <taxon>Kitasatosporales</taxon>
        <taxon>Streptomycetaceae</taxon>
        <taxon>Streptomyces</taxon>
    </lineage>
</organism>
<evidence type="ECO:0000256" key="1">
    <source>
        <dbReference type="SAM" id="MobiDB-lite"/>
    </source>
</evidence>